<dbReference type="Proteomes" id="UP000095286">
    <property type="component" value="Unplaced"/>
</dbReference>
<sequence length="361" mass="39533">MDFSGLKYRDLQQKCKEVGLSAKGKAQSLLDSLNNYFNLNEEALMEVDNVNVTAGSSPALIQVGNSFLKGTVLSPETISAANSDLLPAASRPESISPCNSFLTDDESLIENTASKLDGESCKEVTKGEAPLNVTPKFGKNKMDVSKNHERYYDNMESIAERKRRITQLHIWNEAQVPDTFKRLATPKKAESHDVGEIDGLIGVRSASVTTPASSRQIPGTRMASSSIPRGNGKAAHLGEKGFDFSTATTSHGKLTFNFSKTPVKKFVGVKGDDAVSLKNNLLTAKKAQSSKMQINDKKTIGHIDTRLMSDAEFLRYKATQAKIPLKERRLSLEKDDIVARRGTITKARSAKREVIVQSARK</sequence>
<protein>
    <submittedName>
        <fullName evidence="2">SAP domain-containing protein</fullName>
    </submittedName>
</protein>
<proteinExistence type="predicted"/>
<evidence type="ECO:0000313" key="2">
    <source>
        <dbReference type="WBParaSite" id="RSKR_0001122900.1"/>
    </source>
</evidence>
<dbReference type="WBParaSite" id="RSKR_0001122900.1">
    <property type="protein sequence ID" value="RSKR_0001122900.1"/>
    <property type="gene ID" value="RSKR_0001122900"/>
</dbReference>
<name>A0AC35UG65_9BILA</name>
<accession>A0AC35UG65</accession>
<evidence type="ECO:0000313" key="1">
    <source>
        <dbReference type="Proteomes" id="UP000095286"/>
    </source>
</evidence>
<organism evidence="1 2">
    <name type="scientific">Rhabditophanes sp. KR3021</name>
    <dbReference type="NCBI Taxonomy" id="114890"/>
    <lineage>
        <taxon>Eukaryota</taxon>
        <taxon>Metazoa</taxon>
        <taxon>Ecdysozoa</taxon>
        <taxon>Nematoda</taxon>
        <taxon>Chromadorea</taxon>
        <taxon>Rhabditida</taxon>
        <taxon>Tylenchina</taxon>
        <taxon>Panagrolaimomorpha</taxon>
        <taxon>Strongyloidoidea</taxon>
        <taxon>Alloionematidae</taxon>
        <taxon>Rhabditophanes</taxon>
    </lineage>
</organism>
<reference evidence="2" key="1">
    <citation type="submission" date="2016-11" db="UniProtKB">
        <authorList>
            <consortium name="WormBaseParasite"/>
        </authorList>
    </citation>
    <scope>IDENTIFICATION</scope>
    <source>
        <strain evidence="2">KR3021</strain>
    </source>
</reference>